<reference evidence="3 4" key="1">
    <citation type="submission" date="2024-04" db="EMBL/GenBank/DDBJ databases">
        <title>Genome sequencing and metabolic network reconstruction of aminoacids and betaine degradation by Anoxynatronum sibiricum.</title>
        <authorList>
            <person name="Detkova E.N."/>
            <person name="Boltjanskaja Y.V."/>
            <person name="Mardanov A.V."/>
            <person name="Kevbrin V."/>
        </authorList>
    </citation>
    <scope>NUCLEOTIDE SEQUENCE [LARGE SCALE GENOMIC DNA]</scope>
    <source>
        <strain evidence="3 4">Z-7981</strain>
    </source>
</reference>
<evidence type="ECO:0000313" key="3">
    <source>
        <dbReference type="EMBL" id="MEN1760982.1"/>
    </source>
</evidence>
<protein>
    <submittedName>
        <fullName evidence="3">Uncharacterized protein</fullName>
    </submittedName>
</protein>
<dbReference type="PROSITE" id="PS51257">
    <property type="entry name" value="PROKAR_LIPOPROTEIN"/>
    <property type="match status" value="1"/>
</dbReference>
<evidence type="ECO:0000256" key="1">
    <source>
        <dbReference type="SAM" id="MobiDB-lite"/>
    </source>
</evidence>
<evidence type="ECO:0000256" key="2">
    <source>
        <dbReference type="SAM" id="SignalP"/>
    </source>
</evidence>
<dbReference type="EMBL" id="JBCITM010000010">
    <property type="protein sequence ID" value="MEN1760982.1"/>
    <property type="molecule type" value="Genomic_DNA"/>
</dbReference>
<feature type="chain" id="PRO_5045531418" evidence="2">
    <location>
        <begin position="24"/>
        <end position="65"/>
    </location>
</feature>
<accession>A0ABU9VV15</accession>
<feature type="signal peptide" evidence="2">
    <location>
        <begin position="1"/>
        <end position="23"/>
    </location>
</feature>
<evidence type="ECO:0000313" key="4">
    <source>
        <dbReference type="Proteomes" id="UP001407405"/>
    </source>
</evidence>
<dbReference type="Proteomes" id="UP001407405">
    <property type="component" value="Unassembled WGS sequence"/>
</dbReference>
<proteinExistence type="predicted"/>
<keyword evidence="4" id="KW-1185">Reference proteome</keyword>
<feature type="region of interest" description="Disordered" evidence="1">
    <location>
        <begin position="31"/>
        <end position="65"/>
    </location>
</feature>
<gene>
    <name evidence="3" type="ORF">AAIG11_10880</name>
</gene>
<name>A0ABU9VV15_9CLOT</name>
<organism evidence="3 4">
    <name type="scientific">Anoxynatronum sibiricum</name>
    <dbReference type="NCBI Taxonomy" id="210623"/>
    <lineage>
        <taxon>Bacteria</taxon>
        <taxon>Bacillati</taxon>
        <taxon>Bacillota</taxon>
        <taxon>Clostridia</taxon>
        <taxon>Eubacteriales</taxon>
        <taxon>Clostridiaceae</taxon>
        <taxon>Anoxynatronum</taxon>
    </lineage>
</organism>
<feature type="compositionally biased region" description="Basic and acidic residues" evidence="1">
    <location>
        <begin position="31"/>
        <end position="48"/>
    </location>
</feature>
<sequence>MNKNLKRKRFQIMGLLIVWVLMAAVGTACREEHAGSPASETERGDGMQEAKNQNTHEATATFALG</sequence>
<comment type="caution">
    <text evidence="3">The sequence shown here is derived from an EMBL/GenBank/DDBJ whole genome shotgun (WGS) entry which is preliminary data.</text>
</comment>
<keyword evidence="2" id="KW-0732">Signal</keyword>